<organism evidence="3 4">
    <name type="scientific">Vibrio pomeroyi</name>
    <dbReference type="NCBI Taxonomy" id="198832"/>
    <lineage>
        <taxon>Bacteria</taxon>
        <taxon>Pseudomonadati</taxon>
        <taxon>Pseudomonadota</taxon>
        <taxon>Gammaproteobacteria</taxon>
        <taxon>Vibrionales</taxon>
        <taxon>Vibrionaceae</taxon>
        <taxon>Vibrio</taxon>
    </lineage>
</organism>
<gene>
    <name evidence="3" type="ORF">AB6D66_23215</name>
</gene>
<dbReference type="Gene3D" id="3.60.110.10">
    <property type="entry name" value="Carbon-nitrogen hydrolase"/>
    <property type="match status" value="1"/>
</dbReference>
<comment type="caution">
    <text evidence="3">The sequence shown here is derived from an EMBL/GenBank/DDBJ whole genome shotgun (WGS) entry which is preliminary data.</text>
</comment>
<reference evidence="3 4" key="1">
    <citation type="journal article" date="2024" name="ISME J.">
        <title>Tailless and filamentous prophages are predominant in marine Vibrio.</title>
        <authorList>
            <person name="Steensen K."/>
            <person name="Seneca J."/>
            <person name="Bartlau N."/>
            <person name="Yu X.A."/>
            <person name="Hussain F.A."/>
            <person name="Polz M.F."/>
        </authorList>
    </citation>
    <scope>NUCLEOTIDE SEQUENCE [LARGE SCALE GENOMIC DNA]</scope>
    <source>
        <strain evidence="3 4">10N.239.312.F12</strain>
    </source>
</reference>
<evidence type="ECO:0000313" key="4">
    <source>
        <dbReference type="Proteomes" id="UP001570071"/>
    </source>
</evidence>
<name>A0ABV4N3J8_9VIBR</name>
<dbReference type="PROSITE" id="PS50263">
    <property type="entry name" value="CN_HYDROLASE"/>
    <property type="match status" value="1"/>
</dbReference>
<dbReference type="PANTHER" id="PTHR43674">
    <property type="entry name" value="NITRILASE C965.09-RELATED"/>
    <property type="match status" value="1"/>
</dbReference>
<dbReference type="CDD" id="cd07197">
    <property type="entry name" value="nitrilase"/>
    <property type="match status" value="1"/>
</dbReference>
<dbReference type="EMBL" id="JBFSSG010000088">
    <property type="protein sequence ID" value="MEZ8723992.1"/>
    <property type="molecule type" value="Genomic_DNA"/>
</dbReference>
<dbReference type="GO" id="GO:0016787">
    <property type="term" value="F:hydrolase activity"/>
    <property type="evidence" value="ECO:0007669"/>
    <property type="project" value="UniProtKB-KW"/>
</dbReference>
<dbReference type="PANTHER" id="PTHR43674:SF2">
    <property type="entry name" value="BETA-UREIDOPROPIONASE"/>
    <property type="match status" value="1"/>
</dbReference>
<evidence type="ECO:0000256" key="1">
    <source>
        <dbReference type="ARBA" id="ARBA00022801"/>
    </source>
</evidence>
<dbReference type="InterPro" id="IPR036526">
    <property type="entry name" value="C-N_Hydrolase_sf"/>
</dbReference>
<dbReference type="InterPro" id="IPR050345">
    <property type="entry name" value="Aliph_Amidase/BUP"/>
</dbReference>
<dbReference type="Pfam" id="PF00795">
    <property type="entry name" value="CN_hydrolase"/>
    <property type="match status" value="1"/>
</dbReference>
<evidence type="ECO:0000259" key="2">
    <source>
        <dbReference type="PROSITE" id="PS50263"/>
    </source>
</evidence>
<accession>A0ABV4N3J8</accession>
<protein>
    <submittedName>
        <fullName evidence="3">Carbon-nitrogen hydrolase family protein</fullName>
    </submittedName>
</protein>
<evidence type="ECO:0000313" key="3">
    <source>
        <dbReference type="EMBL" id="MEZ8723992.1"/>
    </source>
</evidence>
<proteinExistence type="predicted"/>
<dbReference type="SUPFAM" id="SSF56317">
    <property type="entry name" value="Carbon-nitrogen hydrolase"/>
    <property type="match status" value="1"/>
</dbReference>
<dbReference type="Proteomes" id="UP001570071">
    <property type="component" value="Unassembled WGS sequence"/>
</dbReference>
<feature type="domain" description="CN hydrolase" evidence="2">
    <location>
        <begin position="4"/>
        <end position="241"/>
    </location>
</feature>
<dbReference type="InterPro" id="IPR003010">
    <property type="entry name" value="C-N_Hydrolase"/>
</dbReference>
<keyword evidence="1 3" id="KW-0378">Hydrolase</keyword>
<keyword evidence="4" id="KW-1185">Reference proteome</keyword>
<sequence length="263" mass="29017">MDSVSITLVQLEVEYKNKQKNIALVSKILEAETSVGDITLLPELFSTGYIFNDAAEIHELCEDFTNSPTIDSLTVLAAKHETLIVAGIAELDNGQYYNSVAVIDGSGLRHKYRKVSQTKFDKQYFSRGSEALTFEHKGLTFGVAICFDVWFPEIMRAYQSVDVVLHPANFGGHHSFAIAQARALEEGCHMVTCNRVGQDVVDAFTATYCGGSRVYSPKGDLILELNEQQSVETVAIQDLSIAPQYNGVDVLDEIQQIASVLNR</sequence>
<dbReference type="RefSeq" id="WP_372126347.1">
    <property type="nucleotide sequence ID" value="NZ_JBFSSG010000088.1"/>
</dbReference>